<sequence length="287" mass="32456">FTISDYNQQAAARVANFLANGDNTEAETFDRDILLGLQTMLHEYNSYILSFKCALENAPCPNYNAIIDADKRPSGGHARCFNAPVCNEVAVVLHGDQHNPRDIVISCRGGGLRRISETHRSYNSLQYPLLFICREDDYHFGIQHRQPNDSSVTLAKTVSSRAYYAYRFMLRVNSFNHVHRSLRVGCPIMLIGNLLPPKQRNETRLVVKSLMPHLIEATIVTECGRGENVFISRMHLYPSGSDIPFHFRRSQFPVRPCFAMSINKSQGQTLSVTGIHLGEPCFSHEQL</sequence>
<evidence type="ECO:0008006" key="2">
    <source>
        <dbReference type="Google" id="ProtNLM"/>
    </source>
</evidence>
<feature type="non-terminal residue" evidence="1">
    <location>
        <position position="1"/>
    </location>
</feature>
<dbReference type="OrthoDB" id="6128111at2759"/>
<dbReference type="EMBL" id="KQ421938">
    <property type="protein sequence ID" value="KOF75942.1"/>
    <property type="molecule type" value="Genomic_DNA"/>
</dbReference>
<dbReference type="InterPro" id="IPR027417">
    <property type="entry name" value="P-loop_NTPase"/>
</dbReference>
<reference evidence="1" key="1">
    <citation type="submission" date="2015-07" db="EMBL/GenBank/DDBJ databases">
        <title>MeaNS - Measles Nucleotide Surveillance Program.</title>
        <authorList>
            <person name="Tran T."/>
            <person name="Druce J."/>
        </authorList>
    </citation>
    <scope>NUCLEOTIDE SEQUENCE</scope>
    <source>
        <strain evidence="1">UCB-OBI-ISO-001</strain>
        <tissue evidence="1">Gonad</tissue>
    </source>
</reference>
<dbReference type="PANTHER" id="PTHR45786">
    <property type="entry name" value="DNA BINDING PROTEIN-LIKE"/>
    <property type="match status" value="1"/>
</dbReference>
<organism evidence="1">
    <name type="scientific">Octopus bimaculoides</name>
    <name type="common">California two-spotted octopus</name>
    <dbReference type="NCBI Taxonomy" id="37653"/>
    <lineage>
        <taxon>Eukaryota</taxon>
        <taxon>Metazoa</taxon>
        <taxon>Spiralia</taxon>
        <taxon>Lophotrochozoa</taxon>
        <taxon>Mollusca</taxon>
        <taxon>Cephalopoda</taxon>
        <taxon>Coleoidea</taxon>
        <taxon>Octopodiformes</taxon>
        <taxon>Octopoda</taxon>
        <taxon>Incirrata</taxon>
        <taxon>Octopodidae</taxon>
        <taxon>Octopus</taxon>
    </lineage>
</organism>
<gene>
    <name evidence="1" type="ORF">OCBIM_22033987mg</name>
</gene>
<accession>A0A0L8GG01</accession>
<dbReference type="PANTHER" id="PTHR45786:SF74">
    <property type="entry name" value="ATP-DEPENDENT DNA HELICASE"/>
    <property type="match status" value="1"/>
</dbReference>
<name>A0A0L8GG01_OCTBM</name>
<dbReference type="SUPFAM" id="SSF52540">
    <property type="entry name" value="P-loop containing nucleoside triphosphate hydrolases"/>
    <property type="match status" value="1"/>
</dbReference>
<proteinExistence type="predicted"/>
<protein>
    <recommendedName>
        <fullName evidence="2">ATP-dependent DNA helicase</fullName>
    </recommendedName>
</protein>
<evidence type="ECO:0000313" key="1">
    <source>
        <dbReference type="EMBL" id="KOF75942.1"/>
    </source>
</evidence>
<dbReference type="AlphaFoldDB" id="A0A0L8GG01"/>